<reference evidence="2" key="1">
    <citation type="submission" date="2017-05" db="EMBL/GenBank/DDBJ databases">
        <title>Complete and WGS of Bordetella genogroups.</title>
        <authorList>
            <person name="Spilker T."/>
            <person name="Lipuma J."/>
        </authorList>
    </citation>
    <scope>NUCLEOTIDE SEQUENCE [LARGE SCALE GENOMIC DNA]</scope>
    <source>
        <strain evidence="2">AU16122</strain>
    </source>
</reference>
<evidence type="ECO:0000313" key="2">
    <source>
        <dbReference type="Proteomes" id="UP000216020"/>
    </source>
</evidence>
<dbReference type="AlphaFoldDB" id="A0A261RXK4"/>
<dbReference type="RefSeq" id="WP_094854259.1">
    <property type="nucleotide sequence ID" value="NZ_NEVM01000005.1"/>
</dbReference>
<organism evidence="1 2">
    <name type="scientific">Bordetella genomosp. 10</name>
    <dbReference type="NCBI Taxonomy" id="1416804"/>
    <lineage>
        <taxon>Bacteria</taxon>
        <taxon>Pseudomonadati</taxon>
        <taxon>Pseudomonadota</taxon>
        <taxon>Betaproteobacteria</taxon>
        <taxon>Burkholderiales</taxon>
        <taxon>Alcaligenaceae</taxon>
        <taxon>Bordetella</taxon>
    </lineage>
</organism>
<keyword evidence="2" id="KW-1185">Reference proteome</keyword>
<dbReference type="OrthoDB" id="8654762at2"/>
<comment type="caution">
    <text evidence="1">The sequence shown here is derived from an EMBL/GenBank/DDBJ whole genome shotgun (WGS) entry which is preliminary data.</text>
</comment>
<accession>A0A261RXK4</accession>
<gene>
    <name evidence="1" type="ORF">CAL29_17055</name>
</gene>
<sequence length="179" mass="19411">MPPVDTSVRGAALRIAAEEGPLEITYESVQAYHGHGALAMLALVFQGLRGALPLLEENGQPVPRTALAVTSGHPGPGVRDAIEFVTRAVTRGCYTVDTSLPEARYSANRDKSYSFRLRRDAWEARAVLRDGVLPPEFFALLGAPGAQARQAHAALRRRIAGEVLLRPPQELFLFSTLRG</sequence>
<evidence type="ECO:0000313" key="1">
    <source>
        <dbReference type="EMBL" id="OZI29816.1"/>
    </source>
</evidence>
<protein>
    <submittedName>
        <fullName evidence="1">Uncharacterized protein</fullName>
    </submittedName>
</protein>
<dbReference type="Proteomes" id="UP000216020">
    <property type="component" value="Unassembled WGS sequence"/>
</dbReference>
<name>A0A261RXK4_9BORD</name>
<dbReference type="EMBL" id="NEVM01000005">
    <property type="protein sequence ID" value="OZI29816.1"/>
    <property type="molecule type" value="Genomic_DNA"/>
</dbReference>
<proteinExistence type="predicted"/>